<dbReference type="EMBL" id="CP001810">
    <property type="protein sequence ID" value="ADL34155.1"/>
    <property type="molecule type" value="Genomic_DNA"/>
</dbReference>
<dbReference type="GO" id="GO:0016810">
    <property type="term" value="F:hydrolase activity, acting on carbon-nitrogen (but not peptide) bonds"/>
    <property type="evidence" value="ECO:0007669"/>
    <property type="project" value="InterPro"/>
</dbReference>
<dbReference type="AlphaFoldDB" id="E0RUW4"/>
<dbReference type="KEGG" id="bpb:bpr_I1418"/>
<dbReference type="SUPFAM" id="SSF88713">
    <property type="entry name" value="Glycoside hydrolase/deacetylase"/>
    <property type="match status" value="1"/>
</dbReference>
<feature type="domain" description="NodB homology" evidence="2">
    <location>
        <begin position="18"/>
        <end position="276"/>
    </location>
</feature>
<dbReference type="InterPro" id="IPR002509">
    <property type="entry name" value="NODB_dom"/>
</dbReference>
<proteinExistence type="predicted"/>
<sequence length="276" mass="32172">MDIKLRNIYTAFPEGKHKVLTLSYDDGKIPDRRLVALFNEYGLKGTFNVNSGLFDIPYSEAYNERIPVTEYKSLYEGHEVACHTYTHPTIARCPKEQIALQVLEDRRVLEKELHRTVRGMAYPNGSYDDTVAEIFRSCGIVHARTVNSTHSFALPEDYLKWHPTCHHADKSLFDLAKEFTDLHKTQYMYMFYVWGHSYEFERDNNWDIIEKFAREMYGHDDIWYATNIDIVDYLDASSRIQVSVDGTFAYNPSAISVWIEVDKKPVILLPGKYTEI</sequence>
<dbReference type="Gene3D" id="3.20.20.370">
    <property type="entry name" value="Glycoside hydrolase/deacetylase"/>
    <property type="match status" value="1"/>
</dbReference>
<keyword evidence="1" id="KW-0732">Signal</keyword>
<evidence type="ECO:0000256" key="1">
    <source>
        <dbReference type="ARBA" id="ARBA00022729"/>
    </source>
</evidence>
<gene>
    <name evidence="3" type="primary">est4D</name>
    <name evidence="3" type="ordered locus">bpr_I1418</name>
</gene>
<dbReference type="Pfam" id="PF01522">
    <property type="entry name" value="Polysacc_deac_1"/>
    <property type="match status" value="1"/>
</dbReference>
<dbReference type="InterPro" id="IPR011330">
    <property type="entry name" value="Glyco_hydro/deAcase_b/a-brl"/>
</dbReference>
<dbReference type="InterPro" id="IPR051398">
    <property type="entry name" value="Polysacch_Deacetylase"/>
</dbReference>
<evidence type="ECO:0000313" key="3">
    <source>
        <dbReference type="EMBL" id="ADL34155.1"/>
    </source>
</evidence>
<dbReference type="PANTHER" id="PTHR34216">
    <property type="match status" value="1"/>
</dbReference>
<protein>
    <submittedName>
        <fullName evidence="3">Polysaccharide deacetylase Est4D</fullName>
    </submittedName>
</protein>
<dbReference type="GO" id="GO:0005975">
    <property type="term" value="P:carbohydrate metabolic process"/>
    <property type="evidence" value="ECO:0007669"/>
    <property type="project" value="InterPro"/>
</dbReference>
<reference evidence="3 4" key="1">
    <citation type="journal article" date="2010" name="PLoS ONE">
        <title>The glycobiome of the rumen bacterium Butyrivibrio proteoclasticus B316(T) highlights adaptation to a polysaccharide-rich environment.</title>
        <authorList>
            <person name="Kelly W.J."/>
            <person name="Leahy S.C."/>
            <person name="Altermann E."/>
            <person name="Yeoman C.J."/>
            <person name="Dunne J.C."/>
            <person name="Kong Z."/>
            <person name="Pacheco D.M."/>
            <person name="Li D."/>
            <person name="Noel S.J."/>
            <person name="Moon C.D."/>
            <person name="Cookson A.L."/>
            <person name="Attwood G.T."/>
        </authorList>
    </citation>
    <scope>NUCLEOTIDE SEQUENCE [LARGE SCALE GENOMIC DNA]</scope>
    <source>
        <strain evidence="4">ATCC 51982 / DSM 14932 / B316</strain>
    </source>
</reference>
<dbReference type="Proteomes" id="UP000001299">
    <property type="component" value="Chromosome 1"/>
</dbReference>
<evidence type="ECO:0000313" key="4">
    <source>
        <dbReference type="Proteomes" id="UP000001299"/>
    </source>
</evidence>
<keyword evidence="4" id="KW-1185">Reference proteome</keyword>
<dbReference type="PANTHER" id="PTHR34216:SF11">
    <property type="entry name" value="CHITOOLIGOSACCHARIDE DEACETYLASE"/>
    <property type="match status" value="1"/>
</dbReference>
<evidence type="ECO:0000259" key="2">
    <source>
        <dbReference type="PROSITE" id="PS51677"/>
    </source>
</evidence>
<name>E0RUW4_BUTPB</name>
<organism evidence="3 4">
    <name type="scientific">Butyrivibrio proteoclasticus (strain ATCC 51982 / DSM 14932 / B316)</name>
    <name type="common">Clostridium proteoclasticum</name>
    <dbReference type="NCBI Taxonomy" id="515622"/>
    <lineage>
        <taxon>Bacteria</taxon>
        <taxon>Bacillati</taxon>
        <taxon>Bacillota</taxon>
        <taxon>Clostridia</taxon>
        <taxon>Lachnospirales</taxon>
        <taxon>Lachnospiraceae</taxon>
        <taxon>Butyrivibrio</taxon>
    </lineage>
</organism>
<dbReference type="eggNOG" id="COG0726">
    <property type="taxonomic scope" value="Bacteria"/>
</dbReference>
<dbReference type="HOGENOM" id="CLU_080975_0_0_9"/>
<accession>E0RUW4</accession>
<dbReference type="CDD" id="cd10967">
    <property type="entry name" value="CE4_GLA_like_6s"/>
    <property type="match status" value="1"/>
</dbReference>
<dbReference type="PROSITE" id="PS51677">
    <property type="entry name" value="NODB"/>
    <property type="match status" value="1"/>
</dbReference>
<dbReference type="STRING" id="515622.bpr_I1418"/>